<evidence type="ECO:0000259" key="2">
    <source>
        <dbReference type="PROSITE" id="PS50943"/>
    </source>
</evidence>
<dbReference type="PROSITE" id="PS50943">
    <property type="entry name" value="HTH_CROC1"/>
    <property type="match status" value="1"/>
</dbReference>
<dbReference type="CDD" id="cd00093">
    <property type="entry name" value="HTH_XRE"/>
    <property type="match status" value="1"/>
</dbReference>
<dbReference type="InterPro" id="IPR001387">
    <property type="entry name" value="Cro/C1-type_HTH"/>
</dbReference>
<dbReference type="GO" id="GO:0003677">
    <property type="term" value="F:DNA binding"/>
    <property type="evidence" value="ECO:0007669"/>
    <property type="project" value="UniProtKB-KW"/>
</dbReference>
<dbReference type="SMART" id="SM00530">
    <property type="entry name" value="HTH_XRE"/>
    <property type="match status" value="1"/>
</dbReference>
<sequence length="69" mass="8177">MARLIKNQVRKLRQEHQYSQKQLAEMVHVSRQTIISIESGRFQPTLELSFKLALVFGKTIEEIFEYIPE</sequence>
<organism evidence="3 4">
    <name type="scientific">Companilactobacillus mindensis DSM 14500</name>
    <dbReference type="NCBI Taxonomy" id="1423770"/>
    <lineage>
        <taxon>Bacteria</taxon>
        <taxon>Bacillati</taxon>
        <taxon>Bacillota</taxon>
        <taxon>Bacilli</taxon>
        <taxon>Lactobacillales</taxon>
        <taxon>Lactobacillaceae</taxon>
        <taxon>Companilactobacillus</taxon>
    </lineage>
</organism>
<dbReference type="AlphaFoldDB" id="A0A0R1QDV3"/>
<dbReference type="PANTHER" id="PTHR46558:SF4">
    <property type="entry name" value="DNA-BIDING PHAGE PROTEIN"/>
    <property type="match status" value="1"/>
</dbReference>
<dbReference type="SUPFAM" id="SSF47413">
    <property type="entry name" value="lambda repressor-like DNA-binding domains"/>
    <property type="match status" value="1"/>
</dbReference>
<evidence type="ECO:0000313" key="4">
    <source>
        <dbReference type="Proteomes" id="UP000050872"/>
    </source>
</evidence>
<dbReference type="EMBL" id="AZEZ01000095">
    <property type="protein sequence ID" value="KRL42950.1"/>
    <property type="molecule type" value="Genomic_DNA"/>
</dbReference>
<dbReference type="STRING" id="1423770.FD29_GL001259"/>
<dbReference type="PANTHER" id="PTHR46558">
    <property type="entry name" value="TRACRIPTIONAL REGULATORY PROTEIN-RELATED-RELATED"/>
    <property type="match status" value="1"/>
</dbReference>
<dbReference type="Gene3D" id="1.10.260.40">
    <property type="entry name" value="lambda repressor-like DNA-binding domains"/>
    <property type="match status" value="1"/>
</dbReference>
<accession>A0A0R1QDV3</accession>
<protein>
    <recommendedName>
        <fullName evidence="2">HTH cro/C1-type domain-containing protein</fullName>
    </recommendedName>
</protein>
<reference evidence="3 4" key="1">
    <citation type="journal article" date="2015" name="Genome Announc.">
        <title>Expanding the biotechnology potential of lactobacilli through comparative genomics of 213 strains and associated genera.</title>
        <authorList>
            <person name="Sun Z."/>
            <person name="Harris H.M."/>
            <person name="McCann A."/>
            <person name="Guo C."/>
            <person name="Argimon S."/>
            <person name="Zhang W."/>
            <person name="Yang X."/>
            <person name="Jeffery I.B."/>
            <person name="Cooney J.C."/>
            <person name="Kagawa T.F."/>
            <person name="Liu W."/>
            <person name="Song Y."/>
            <person name="Salvetti E."/>
            <person name="Wrobel A."/>
            <person name="Rasinkangas P."/>
            <person name="Parkhill J."/>
            <person name="Rea M.C."/>
            <person name="O'Sullivan O."/>
            <person name="Ritari J."/>
            <person name="Douillard F.P."/>
            <person name="Paul Ross R."/>
            <person name="Yang R."/>
            <person name="Briner A.E."/>
            <person name="Felis G.E."/>
            <person name="de Vos W.M."/>
            <person name="Barrangou R."/>
            <person name="Klaenhammer T.R."/>
            <person name="Caufield P.W."/>
            <person name="Cui Y."/>
            <person name="Zhang H."/>
            <person name="O'Toole P.W."/>
        </authorList>
    </citation>
    <scope>NUCLEOTIDE SEQUENCE [LARGE SCALE GENOMIC DNA]</scope>
    <source>
        <strain evidence="3 4">DSM 14500</strain>
    </source>
</reference>
<comment type="caution">
    <text evidence="3">The sequence shown here is derived from an EMBL/GenBank/DDBJ whole genome shotgun (WGS) entry which is preliminary data.</text>
</comment>
<evidence type="ECO:0000313" key="3">
    <source>
        <dbReference type="EMBL" id="KRL42950.1"/>
    </source>
</evidence>
<evidence type="ECO:0000256" key="1">
    <source>
        <dbReference type="ARBA" id="ARBA00023125"/>
    </source>
</evidence>
<keyword evidence="1" id="KW-0238">DNA-binding</keyword>
<keyword evidence="4" id="KW-1185">Reference proteome</keyword>
<proteinExistence type="predicted"/>
<dbReference type="InterPro" id="IPR010982">
    <property type="entry name" value="Lambda_DNA-bd_dom_sf"/>
</dbReference>
<gene>
    <name evidence="3" type="ORF">FD29_GL001259</name>
</gene>
<feature type="domain" description="HTH cro/C1-type" evidence="2">
    <location>
        <begin position="9"/>
        <end position="63"/>
    </location>
</feature>
<dbReference type="Proteomes" id="UP000050872">
    <property type="component" value="Unassembled WGS sequence"/>
</dbReference>
<dbReference type="PATRIC" id="fig|1423770.3.peg.1295"/>
<dbReference type="Pfam" id="PF01381">
    <property type="entry name" value="HTH_3"/>
    <property type="match status" value="1"/>
</dbReference>
<name>A0A0R1QDV3_9LACO</name>